<dbReference type="InterPro" id="IPR003494">
    <property type="entry name" value="SHS2_FtsA"/>
</dbReference>
<dbReference type="FunFam" id="3.30.420.40:FF:000035">
    <property type="entry name" value="Cell division protein FtsA"/>
    <property type="match status" value="1"/>
</dbReference>
<reference evidence="9 11" key="2">
    <citation type="submission" date="2018-04" db="EMBL/GenBank/DDBJ databases">
        <title>Genomic Encyclopedia of Type Strains, Phase IV (KMG-IV): sequencing the most valuable type-strain genomes for metagenomic binning, comparative biology and taxonomic classification.</title>
        <authorList>
            <person name="Goeker M."/>
        </authorList>
    </citation>
    <scope>NUCLEOTIDE SEQUENCE [LARGE SCALE GENOMIC DNA]</scope>
    <source>
        <strain evidence="9 11">DSM 28688</strain>
    </source>
</reference>
<dbReference type="RefSeq" id="WP_095610957.1">
    <property type="nucleotide sequence ID" value="NZ_NMPM01000041.1"/>
</dbReference>
<dbReference type="InterPro" id="IPR050696">
    <property type="entry name" value="FtsA/MreB"/>
</dbReference>
<keyword evidence="2 5" id="KW-0132">Cell division</keyword>
<dbReference type="GO" id="GO:0032153">
    <property type="term" value="C:cell division site"/>
    <property type="evidence" value="ECO:0007669"/>
    <property type="project" value="UniProtKB-UniRule"/>
</dbReference>
<dbReference type="FunFam" id="3.30.1490.110:FF:000002">
    <property type="entry name" value="Cell division protein FtsA"/>
    <property type="match status" value="1"/>
</dbReference>
<feature type="domain" description="SHS2" evidence="7">
    <location>
        <begin position="10"/>
        <end position="196"/>
    </location>
</feature>
<evidence type="ECO:0000313" key="10">
    <source>
        <dbReference type="Proteomes" id="UP000218332"/>
    </source>
</evidence>
<evidence type="ECO:0000259" key="7">
    <source>
        <dbReference type="SMART" id="SM00842"/>
    </source>
</evidence>
<accession>A0A2A2I4K5</accession>
<comment type="caution">
    <text evidence="8">The sequence shown here is derived from an EMBL/GenBank/DDBJ whole genome shotgun (WGS) entry which is preliminary data.</text>
</comment>
<dbReference type="Proteomes" id="UP000245887">
    <property type="component" value="Unassembled WGS sequence"/>
</dbReference>
<dbReference type="Gene3D" id="3.30.1490.110">
    <property type="match status" value="1"/>
</dbReference>
<keyword evidence="1 5" id="KW-1003">Cell membrane</keyword>
<dbReference type="EMBL" id="NMPM01000041">
    <property type="protein sequence ID" value="PAV26065.1"/>
    <property type="molecule type" value="Genomic_DNA"/>
</dbReference>
<dbReference type="Gene3D" id="3.30.420.40">
    <property type="match status" value="2"/>
</dbReference>
<dbReference type="InterPro" id="IPR020823">
    <property type="entry name" value="Cell_div_FtsA"/>
</dbReference>
<evidence type="ECO:0000256" key="6">
    <source>
        <dbReference type="PIRNR" id="PIRNR003101"/>
    </source>
</evidence>
<keyword evidence="10" id="KW-1185">Reference proteome</keyword>
<dbReference type="GO" id="GO:0009898">
    <property type="term" value="C:cytoplasmic side of plasma membrane"/>
    <property type="evidence" value="ECO:0007669"/>
    <property type="project" value="UniProtKB-UniRule"/>
</dbReference>
<proteinExistence type="inferred from homology"/>
<evidence type="ECO:0000256" key="2">
    <source>
        <dbReference type="ARBA" id="ARBA00022618"/>
    </source>
</evidence>
<evidence type="ECO:0000256" key="1">
    <source>
        <dbReference type="ARBA" id="ARBA00022475"/>
    </source>
</evidence>
<reference evidence="8 10" key="1">
    <citation type="submission" date="2017-07" db="EMBL/GenBank/DDBJ databases">
        <title>Tamlnaduibacter salinus (Mi-7) genome sequencing.</title>
        <authorList>
            <person name="Verma A."/>
            <person name="Krishnamurthi S."/>
        </authorList>
    </citation>
    <scope>NUCLEOTIDE SEQUENCE [LARGE SCALE GENOMIC DNA]</scope>
    <source>
        <strain evidence="8 10">Mi-7</strain>
    </source>
</reference>
<evidence type="ECO:0000313" key="9">
    <source>
        <dbReference type="EMBL" id="PVY78830.1"/>
    </source>
</evidence>
<dbReference type="NCBIfam" id="TIGR01174">
    <property type="entry name" value="ftsA"/>
    <property type="match status" value="1"/>
</dbReference>
<dbReference type="Pfam" id="PF14450">
    <property type="entry name" value="FtsA"/>
    <property type="match status" value="2"/>
</dbReference>
<evidence type="ECO:0000313" key="8">
    <source>
        <dbReference type="EMBL" id="PAV26065.1"/>
    </source>
</evidence>
<evidence type="ECO:0000256" key="5">
    <source>
        <dbReference type="HAMAP-Rule" id="MF_02033"/>
    </source>
</evidence>
<dbReference type="PIRSF" id="PIRSF003101">
    <property type="entry name" value="FtsA"/>
    <property type="match status" value="1"/>
</dbReference>
<comment type="similarity">
    <text evidence="5 6">Belongs to the FtsA/MreB family.</text>
</comment>
<dbReference type="Pfam" id="PF02491">
    <property type="entry name" value="SHS2_FTSA"/>
    <property type="match status" value="1"/>
</dbReference>
<dbReference type="PANTHER" id="PTHR32432:SF4">
    <property type="entry name" value="CELL DIVISION PROTEIN FTSA"/>
    <property type="match status" value="1"/>
</dbReference>
<dbReference type="CDD" id="cd24048">
    <property type="entry name" value="ASKHA_NBD_FtsA"/>
    <property type="match status" value="1"/>
</dbReference>
<dbReference type="HAMAP" id="MF_02033">
    <property type="entry name" value="FtsA"/>
    <property type="match status" value="1"/>
</dbReference>
<dbReference type="NCBIfam" id="NF007009">
    <property type="entry name" value="PRK09472.1"/>
    <property type="match status" value="1"/>
</dbReference>
<protein>
    <recommendedName>
        <fullName evidence="5 6">Cell division protein FtsA</fullName>
    </recommendedName>
</protein>
<dbReference type="InterPro" id="IPR043129">
    <property type="entry name" value="ATPase_NBD"/>
</dbReference>
<evidence type="ECO:0000313" key="11">
    <source>
        <dbReference type="Proteomes" id="UP000245887"/>
    </source>
</evidence>
<dbReference type="SUPFAM" id="SSF53067">
    <property type="entry name" value="Actin-like ATPase domain"/>
    <property type="match status" value="2"/>
</dbReference>
<sequence length="411" mass="43958">MSSVEAENMIVGLDIGTSKVVAIVGKRKPDGTIEIVGIGSHPSRGLKRGVVVNIETTVNAIQRAVEEAELMAGCRIHSVYAGIAGSHIRSLNSHGIVAIRDREVTQADIDRVIDAAQAVAIPADQKVLHILPQEYVIDNQEGIKEPMGMSGVRLEAKVHLVTCAVNAAQNIEKCVRRCGLEVDDIILEQLASSHSVLTDDEKELGVCVVDVGGGTTDIAVFTAGAIRHTAVIPIAGDQVTNDIAMALRTPTQNAEEIKIKYACALTQLAGADETIKVPSVGERAPRDLSRQALAEVVEPRYEELFTLVQSELRRSGFEDLIPAGIVITGGSSTMEGVVELAEEIFHMPVRLASPQAVSGMTDVINNPVYATGVGLLIHGFRQMDLGKGPALRGEDAPSLLERMKNWFTGQF</sequence>
<dbReference type="AlphaFoldDB" id="A0A2A2I4K5"/>
<dbReference type="GO" id="GO:0043093">
    <property type="term" value="P:FtsZ-dependent cytokinesis"/>
    <property type="evidence" value="ECO:0007669"/>
    <property type="project" value="UniProtKB-UniRule"/>
</dbReference>
<dbReference type="PANTHER" id="PTHR32432">
    <property type="entry name" value="CELL DIVISION PROTEIN FTSA-RELATED"/>
    <property type="match status" value="1"/>
</dbReference>
<dbReference type="SMART" id="SM00842">
    <property type="entry name" value="FtsA"/>
    <property type="match status" value="1"/>
</dbReference>
<comment type="subunit">
    <text evidence="5">Self-interacts. Interacts with FtsZ.</text>
</comment>
<keyword evidence="4 5" id="KW-0131">Cell cycle</keyword>
<keyword evidence="3 5" id="KW-0472">Membrane</keyword>
<gene>
    <name evidence="5 8" type="primary">ftsA</name>
    <name evidence="9" type="ORF">C8D92_10133</name>
    <name evidence="8" type="ORF">CF392_07970</name>
</gene>
<comment type="subcellular location">
    <subcellularLocation>
        <location evidence="5">Cell membrane</location>
        <topology evidence="5">Peripheral membrane protein</topology>
        <orientation evidence="5">Cytoplasmic side</orientation>
    </subcellularLocation>
    <text evidence="5">Localizes to the Z ring in an FtsZ-dependent manner. Targeted to the membrane through a conserved C-terminal amphipathic helix.</text>
</comment>
<name>A0A2A2I4K5_9GAMM</name>
<organism evidence="8 10">
    <name type="scientific">Tamilnaduibacter salinus</name>
    <dbReference type="NCBI Taxonomy" id="1484056"/>
    <lineage>
        <taxon>Bacteria</taxon>
        <taxon>Pseudomonadati</taxon>
        <taxon>Pseudomonadota</taxon>
        <taxon>Gammaproteobacteria</taxon>
        <taxon>Pseudomonadales</taxon>
        <taxon>Marinobacteraceae</taxon>
        <taxon>Tamilnaduibacter</taxon>
    </lineage>
</organism>
<dbReference type="OrthoDB" id="9810567at2"/>
<dbReference type="EMBL" id="QEKQ01000001">
    <property type="protein sequence ID" value="PVY78830.1"/>
    <property type="molecule type" value="Genomic_DNA"/>
</dbReference>
<dbReference type="FunFam" id="3.30.420.40:FF:000032">
    <property type="entry name" value="Cell division protein FtsA"/>
    <property type="match status" value="1"/>
</dbReference>
<evidence type="ECO:0000256" key="4">
    <source>
        <dbReference type="ARBA" id="ARBA00023306"/>
    </source>
</evidence>
<comment type="function">
    <text evidence="5 6">Cell division protein that is involved in the assembly of the Z ring. May serve as a membrane anchor for the Z ring.</text>
</comment>
<dbReference type="Proteomes" id="UP000218332">
    <property type="component" value="Unassembled WGS sequence"/>
</dbReference>
<evidence type="ECO:0000256" key="3">
    <source>
        <dbReference type="ARBA" id="ARBA00023136"/>
    </source>
</evidence>